<reference evidence="2 3" key="1">
    <citation type="submission" date="2019-03" db="EMBL/GenBank/DDBJ databases">
        <title>Freshwater and sediment microbial communities from various areas in North America, analyzing microbe dynamics in response to fracking.</title>
        <authorList>
            <person name="Lamendella R."/>
        </authorList>
    </citation>
    <scope>NUCLEOTIDE SEQUENCE [LARGE SCALE GENOMIC DNA]</scope>
    <source>
        <strain evidence="2 3">175.2</strain>
    </source>
</reference>
<feature type="chain" id="PRO_5020679892" evidence="1">
    <location>
        <begin position="22"/>
        <end position="84"/>
    </location>
</feature>
<dbReference type="AlphaFoldDB" id="A0A4R3NWD7"/>
<organism evidence="2 3">
    <name type="scientific">Martelella mediterranea</name>
    <dbReference type="NCBI Taxonomy" id="293089"/>
    <lineage>
        <taxon>Bacteria</taxon>
        <taxon>Pseudomonadati</taxon>
        <taxon>Pseudomonadota</taxon>
        <taxon>Alphaproteobacteria</taxon>
        <taxon>Hyphomicrobiales</taxon>
        <taxon>Aurantimonadaceae</taxon>
        <taxon>Martelella</taxon>
    </lineage>
</organism>
<dbReference type="Proteomes" id="UP000295097">
    <property type="component" value="Unassembled WGS sequence"/>
</dbReference>
<gene>
    <name evidence="2" type="ORF">EDC90_100273</name>
</gene>
<accession>A0A4R3NWD7</accession>
<comment type="caution">
    <text evidence="2">The sequence shown here is derived from an EMBL/GenBank/DDBJ whole genome shotgun (WGS) entry which is preliminary data.</text>
</comment>
<name>A0A4R3NWD7_9HYPH</name>
<feature type="signal peptide" evidence="1">
    <location>
        <begin position="1"/>
        <end position="21"/>
    </location>
</feature>
<evidence type="ECO:0000313" key="2">
    <source>
        <dbReference type="EMBL" id="TCT44524.1"/>
    </source>
</evidence>
<evidence type="ECO:0000313" key="3">
    <source>
        <dbReference type="Proteomes" id="UP000295097"/>
    </source>
</evidence>
<keyword evidence="1" id="KW-0732">Signal</keyword>
<proteinExistence type="predicted"/>
<sequence>MKKLAITIAVLLPFAVAPAMAKPYLPDPSAVPQTGMVSKAPVGSTVTIDSTGKFGTRYGNVFKVQPDKSLKLMYQYELPNQQNG</sequence>
<evidence type="ECO:0000256" key="1">
    <source>
        <dbReference type="SAM" id="SignalP"/>
    </source>
</evidence>
<dbReference type="EMBL" id="SMAR01000002">
    <property type="protein sequence ID" value="TCT44524.1"/>
    <property type="molecule type" value="Genomic_DNA"/>
</dbReference>
<keyword evidence="3" id="KW-1185">Reference proteome</keyword>
<protein>
    <submittedName>
        <fullName evidence="2">Uncharacterized protein</fullName>
    </submittedName>
</protein>
<dbReference type="OrthoDB" id="8279531at2"/>